<dbReference type="RefSeq" id="WP_161725368.1">
    <property type="nucleotide sequence ID" value="NZ_JAAAXI010000018.1"/>
</dbReference>
<evidence type="ECO:0000259" key="1">
    <source>
        <dbReference type="PROSITE" id="PS51186"/>
    </source>
</evidence>
<proteinExistence type="predicted"/>
<sequence>MGDLLVSLYAPGFKSLVQRTERADLTIRPVLAPERHIVLAWIEQHFSQTWASEAAVAIGHQPSSCLIAISEGELVGFACYDAIARGFFGPTGVAEARRGQGIGAALLRQTLLAMKNTGYAYSIIGDAGPARFYMDLVGAIEIPVPGKGIYADMLRTPKPAAVTQVPSRIKTATSNT</sequence>
<dbReference type="InterPro" id="IPR000182">
    <property type="entry name" value="GNAT_dom"/>
</dbReference>
<dbReference type="Gene3D" id="3.40.630.30">
    <property type="match status" value="1"/>
</dbReference>
<reference evidence="2 3" key="1">
    <citation type="submission" date="2020-01" db="EMBL/GenBank/DDBJ databases">
        <title>Microvirga sp. nov., an arsenate reduction bacterium isolated from Tibet hotspring sediments.</title>
        <authorList>
            <person name="Yuan C.-G."/>
        </authorList>
    </citation>
    <scope>NUCLEOTIDE SEQUENCE [LARGE SCALE GENOMIC DNA]</scope>
    <source>
        <strain evidence="2 3">SYSU G3D203</strain>
    </source>
</reference>
<dbReference type="Pfam" id="PF00583">
    <property type="entry name" value="Acetyltransf_1"/>
    <property type="match status" value="1"/>
</dbReference>
<keyword evidence="3" id="KW-1185">Reference proteome</keyword>
<accession>A0ABW9Z7X4</accession>
<organism evidence="2 3">
    <name type="scientific">Microvirga arsenatis</name>
    <dbReference type="NCBI Taxonomy" id="2692265"/>
    <lineage>
        <taxon>Bacteria</taxon>
        <taxon>Pseudomonadati</taxon>
        <taxon>Pseudomonadota</taxon>
        <taxon>Alphaproteobacteria</taxon>
        <taxon>Hyphomicrobiales</taxon>
        <taxon>Methylobacteriaceae</taxon>
        <taxon>Microvirga</taxon>
    </lineage>
</organism>
<feature type="domain" description="N-acetyltransferase" evidence="1">
    <location>
        <begin position="25"/>
        <end position="161"/>
    </location>
</feature>
<evidence type="ECO:0000313" key="2">
    <source>
        <dbReference type="EMBL" id="NBJ26734.1"/>
    </source>
</evidence>
<dbReference type="Proteomes" id="UP000818323">
    <property type="component" value="Unassembled WGS sequence"/>
</dbReference>
<comment type="caution">
    <text evidence="2">The sequence shown here is derived from an EMBL/GenBank/DDBJ whole genome shotgun (WGS) entry which is preliminary data.</text>
</comment>
<dbReference type="CDD" id="cd04301">
    <property type="entry name" value="NAT_SF"/>
    <property type="match status" value="1"/>
</dbReference>
<gene>
    <name evidence="2" type="ORF">GR303_20525</name>
</gene>
<dbReference type="SUPFAM" id="SSF55729">
    <property type="entry name" value="Acyl-CoA N-acyltransferases (Nat)"/>
    <property type="match status" value="1"/>
</dbReference>
<dbReference type="PROSITE" id="PS51186">
    <property type="entry name" value="GNAT"/>
    <property type="match status" value="1"/>
</dbReference>
<dbReference type="EMBL" id="JAAAXJ010000017">
    <property type="protein sequence ID" value="NBJ26734.1"/>
    <property type="molecule type" value="Genomic_DNA"/>
</dbReference>
<dbReference type="InterPro" id="IPR016181">
    <property type="entry name" value="Acyl_CoA_acyltransferase"/>
</dbReference>
<evidence type="ECO:0000313" key="3">
    <source>
        <dbReference type="Proteomes" id="UP000818323"/>
    </source>
</evidence>
<name>A0ABW9Z7X4_9HYPH</name>
<protein>
    <submittedName>
        <fullName evidence="2">GNAT family N-acetyltransferase</fullName>
    </submittedName>
</protein>